<evidence type="ECO:0000256" key="7">
    <source>
        <dbReference type="ARBA" id="ARBA00022989"/>
    </source>
</evidence>
<dbReference type="GO" id="GO:0009306">
    <property type="term" value="P:protein secretion"/>
    <property type="evidence" value="ECO:0007669"/>
    <property type="project" value="InterPro"/>
</dbReference>
<dbReference type="AlphaFoldDB" id="A0AAW9REJ2"/>
<feature type="transmembrane region" description="Helical" evidence="9">
    <location>
        <begin position="34"/>
        <end position="53"/>
    </location>
</feature>
<name>A0AAW9REJ2_9HYPH</name>
<keyword evidence="5 9" id="KW-0997">Cell inner membrane</keyword>
<gene>
    <name evidence="13" type="ORF">V3328_11240</name>
</gene>
<dbReference type="InterPro" id="IPR010129">
    <property type="entry name" value="T1SS_HlyD"/>
</dbReference>
<dbReference type="Gene3D" id="2.40.30.170">
    <property type="match status" value="1"/>
</dbReference>
<evidence type="ECO:0000256" key="9">
    <source>
        <dbReference type="RuleBase" id="RU365093"/>
    </source>
</evidence>
<evidence type="ECO:0000256" key="4">
    <source>
        <dbReference type="ARBA" id="ARBA00022475"/>
    </source>
</evidence>
<evidence type="ECO:0000256" key="3">
    <source>
        <dbReference type="ARBA" id="ARBA00022448"/>
    </source>
</evidence>
<dbReference type="PRINTS" id="PR01490">
    <property type="entry name" value="RTXTOXIND"/>
</dbReference>
<dbReference type="GO" id="GO:0005886">
    <property type="term" value="C:plasma membrane"/>
    <property type="evidence" value="ECO:0007669"/>
    <property type="project" value="UniProtKB-SubCell"/>
</dbReference>
<dbReference type="SUPFAM" id="SSF57997">
    <property type="entry name" value="Tropomyosin"/>
    <property type="match status" value="1"/>
</dbReference>
<dbReference type="EMBL" id="JAZHOF010000004">
    <property type="protein sequence ID" value="MEJ8572052.1"/>
    <property type="molecule type" value="Genomic_DNA"/>
</dbReference>
<sequence length="454" mass="50151">MQVKRRKRARALDRPTIDLSVEKTTKSDDGVGRIALYGGLTALSFLMAIVIWASTMHVASASVASGRVTVEGSRKAIQHRDGGPVESVLVHEGEKVSKGQPLVVLDLSDERAQESVYSGLRIQYLARVARLEAEAAERETVEFPAALVDSVDDDPRIAAMMQQEKDIFHSKLGAHEGKISLLQQQIEGAKSQIAALNGSMDATQRQLELIKDEITEIQPLVEKGLITRPRILALARTEAELESTIEQVNASLSEQKSMIDQATISIAQLNKDRLETTNKELGEARAQLSDVEPKLKAIRERLARGTLVAPVDGYIYNLTVFGPGAAIVPGQTVMEIVPSDVDLVLSVEIPVNSIDDVRPGQTVIVHLLAYQQRYQFQIYGTLKSISSDEMEDPDRQWKYYRGTVTVDPEDVARNGAELIPGMPVTTMIRTGDRTIMAYLLDPLTRMYEFAFRES</sequence>
<comment type="similarity">
    <text evidence="2 9">Belongs to the membrane fusion protein (MFP) (TC 8.A.1) family.</text>
</comment>
<dbReference type="PROSITE" id="PS00543">
    <property type="entry name" value="HLYD_FAMILY"/>
    <property type="match status" value="1"/>
</dbReference>
<dbReference type="InterPro" id="IPR006144">
    <property type="entry name" value="Secretion_HlyD_CS"/>
</dbReference>
<feature type="domain" description="AprE-like long alpha-helical hairpin" evidence="11">
    <location>
        <begin position="111"/>
        <end position="300"/>
    </location>
</feature>
<accession>A0AAW9REJ2</accession>
<evidence type="ECO:0000256" key="6">
    <source>
        <dbReference type="ARBA" id="ARBA00022692"/>
    </source>
</evidence>
<evidence type="ECO:0000256" key="5">
    <source>
        <dbReference type="ARBA" id="ARBA00022519"/>
    </source>
</evidence>
<comment type="caution">
    <text evidence="13">The sequence shown here is derived from an EMBL/GenBank/DDBJ whole genome shotgun (WGS) entry which is preliminary data.</text>
</comment>
<dbReference type="PANTHER" id="PTHR30386:SF17">
    <property type="entry name" value="ALKALINE PROTEASE SECRETION PROTEIN APRE"/>
    <property type="match status" value="1"/>
</dbReference>
<dbReference type="NCBIfam" id="TIGR01843">
    <property type="entry name" value="type_I_hlyD"/>
    <property type="match status" value="1"/>
</dbReference>
<dbReference type="InterPro" id="IPR058781">
    <property type="entry name" value="HH_AprE-like"/>
</dbReference>
<evidence type="ECO:0000313" key="14">
    <source>
        <dbReference type="Proteomes" id="UP001378188"/>
    </source>
</evidence>
<organism evidence="13 14">
    <name type="scientific">Microbaculum marinum</name>
    <dbReference type="NCBI Taxonomy" id="1764581"/>
    <lineage>
        <taxon>Bacteria</taxon>
        <taxon>Pseudomonadati</taxon>
        <taxon>Pseudomonadota</taxon>
        <taxon>Alphaproteobacteria</taxon>
        <taxon>Hyphomicrobiales</taxon>
        <taxon>Tepidamorphaceae</taxon>
        <taxon>Microbaculum</taxon>
    </lineage>
</organism>
<proteinExistence type="inferred from homology"/>
<dbReference type="Pfam" id="PF26002">
    <property type="entry name" value="Beta-barrel_AprE"/>
    <property type="match status" value="1"/>
</dbReference>
<dbReference type="Gene3D" id="2.40.50.100">
    <property type="match status" value="1"/>
</dbReference>
<protein>
    <recommendedName>
        <fullName evidence="9">Membrane fusion protein (MFP) family protein</fullName>
    </recommendedName>
</protein>
<dbReference type="InterPro" id="IPR058982">
    <property type="entry name" value="Beta-barrel_AprE"/>
</dbReference>
<dbReference type="RefSeq" id="WP_340329750.1">
    <property type="nucleotide sequence ID" value="NZ_JAZHOF010000004.1"/>
</dbReference>
<keyword evidence="14" id="KW-1185">Reference proteome</keyword>
<keyword evidence="3 9" id="KW-0813">Transport</keyword>
<feature type="domain" description="AprE-like beta-barrel" evidence="12">
    <location>
        <begin position="343"/>
        <end position="431"/>
    </location>
</feature>
<keyword evidence="10" id="KW-0175">Coiled coil</keyword>
<reference evidence="13 14" key="1">
    <citation type="submission" date="2024-02" db="EMBL/GenBank/DDBJ databases">
        <title>Genome analysis and characterization of Microbaculum marinisediminis sp. nov., isolated from marine sediment.</title>
        <authorList>
            <person name="Du Z.-J."/>
            <person name="Ye Y.-Q."/>
            <person name="Zhang Z.-R."/>
            <person name="Yuan S.-M."/>
            <person name="Zhang X.-Y."/>
        </authorList>
    </citation>
    <scope>NUCLEOTIDE SEQUENCE [LARGE SCALE GENOMIC DNA]</scope>
    <source>
        <strain evidence="13 14">SDUM1044001</strain>
    </source>
</reference>
<evidence type="ECO:0000256" key="10">
    <source>
        <dbReference type="SAM" id="Coils"/>
    </source>
</evidence>
<dbReference type="InterPro" id="IPR050739">
    <property type="entry name" value="MFP"/>
</dbReference>
<keyword evidence="4 9" id="KW-1003">Cell membrane</keyword>
<keyword evidence="8 9" id="KW-0472">Membrane</keyword>
<evidence type="ECO:0000256" key="2">
    <source>
        <dbReference type="ARBA" id="ARBA00009477"/>
    </source>
</evidence>
<evidence type="ECO:0000256" key="8">
    <source>
        <dbReference type="ARBA" id="ARBA00023136"/>
    </source>
</evidence>
<dbReference type="Pfam" id="PF25994">
    <property type="entry name" value="HH_AprE"/>
    <property type="match status" value="1"/>
</dbReference>
<dbReference type="Proteomes" id="UP001378188">
    <property type="component" value="Unassembled WGS sequence"/>
</dbReference>
<feature type="coiled-coil region" evidence="10">
    <location>
        <begin position="179"/>
        <end position="272"/>
    </location>
</feature>
<evidence type="ECO:0000259" key="12">
    <source>
        <dbReference type="Pfam" id="PF26002"/>
    </source>
</evidence>
<evidence type="ECO:0000256" key="1">
    <source>
        <dbReference type="ARBA" id="ARBA00004377"/>
    </source>
</evidence>
<evidence type="ECO:0000313" key="13">
    <source>
        <dbReference type="EMBL" id="MEJ8572052.1"/>
    </source>
</evidence>
<dbReference type="PANTHER" id="PTHR30386">
    <property type="entry name" value="MEMBRANE FUSION SUBUNIT OF EMRAB-TOLC MULTIDRUG EFFLUX PUMP"/>
    <property type="match status" value="1"/>
</dbReference>
<comment type="subcellular location">
    <subcellularLocation>
        <location evidence="1 9">Cell inner membrane</location>
        <topology evidence="1 9">Single-pass membrane protein</topology>
    </subcellularLocation>
</comment>
<keyword evidence="6 9" id="KW-0812">Transmembrane</keyword>
<evidence type="ECO:0000259" key="11">
    <source>
        <dbReference type="Pfam" id="PF25994"/>
    </source>
</evidence>
<keyword evidence="7 9" id="KW-1133">Transmembrane helix</keyword>